<protein>
    <submittedName>
        <fullName evidence="1">Uncharacterized protein</fullName>
    </submittedName>
</protein>
<dbReference type="InterPro" id="IPR027417">
    <property type="entry name" value="P-loop_NTPase"/>
</dbReference>
<dbReference type="EMBL" id="JABBWM010000021">
    <property type="protein sequence ID" value="KAG2110400.1"/>
    <property type="molecule type" value="Genomic_DNA"/>
</dbReference>
<keyword evidence="2" id="KW-1185">Reference proteome</keyword>
<dbReference type="OrthoDB" id="432234at2759"/>
<dbReference type="GeneID" id="64703625"/>
<comment type="caution">
    <text evidence="1">The sequence shown here is derived from an EMBL/GenBank/DDBJ whole genome shotgun (WGS) entry which is preliminary data.</text>
</comment>
<proteinExistence type="predicted"/>
<sequence>MPANAPHDLLTTHSLHVMFSKAKEADVNTSMLDSEKLTALRLAEDLNSFFLTGDPGTGKTFTLLRIIEVLLTLLKLSQLGITASTGAAANRLQVMSTTGQATKANPSILPTSSGDCPPVFQATIYSALDLAQSTDKKRLLLSAPVGSIVQLKVGACIILHKNIGKGLFNGSMGIILDFYSSHHVLPPDKRAKKPQTLRSIHNIKVDDNGLPIHAPPGPVCTLRGCEQMLFLLVKFEIGSMHKHVLVLDEEFVFQSVKGNKEYMATHFQV</sequence>
<gene>
    <name evidence="1" type="ORF">F5147DRAFT_772656</name>
</gene>
<dbReference type="Pfam" id="PF13245">
    <property type="entry name" value="AAA_19"/>
    <property type="match status" value="1"/>
</dbReference>
<name>A0A9P7F9Z3_9AGAM</name>
<reference evidence="1" key="1">
    <citation type="journal article" date="2020" name="New Phytol.">
        <title>Comparative genomics reveals dynamic genome evolution in host specialist ectomycorrhizal fungi.</title>
        <authorList>
            <person name="Lofgren L.A."/>
            <person name="Nguyen N.H."/>
            <person name="Vilgalys R."/>
            <person name="Ruytinx J."/>
            <person name="Liao H.L."/>
            <person name="Branco S."/>
            <person name="Kuo A."/>
            <person name="LaButti K."/>
            <person name="Lipzen A."/>
            <person name="Andreopoulos W."/>
            <person name="Pangilinan J."/>
            <person name="Riley R."/>
            <person name="Hundley H."/>
            <person name="Na H."/>
            <person name="Barry K."/>
            <person name="Grigoriev I.V."/>
            <person name="Stajich J.E."/>
            <person name="Kennedy P.G."/>
        </authorList>
    </citation>
    <scope>NUCLEOTIDE SEQUENCE</scope>
    <source>
        <strain evidence="1">FC423</strain>
    </source>
</reference>
<dbReference type="RefSeq" id="XP_041294078.1">
    <property type="nucleotide sequence ID" value="XM_041441366.1"/>
</dbReference>
<accession>A0A9P7F9Z3</accession>
<evidence type="ECO:0000313" key="1">
    <source>
        <dbReference type="EMBL" id="KAG2110400.1"/>
    </source>
</evidence>
<organism evidence="1 2">
    <name type="scientific">Suillus discolor</name>
    <dbReference type="NCBI Taxonomy" id="1912936"/>
    <lineage>
        <taxon>Eukaryota</taxon>
        <taxon>Fungi</taxon>
        <taxon>Dikarya</taxon>
        <taxon>Basidiomycota</taxon>
        <taxon>Agaricomycotina</taxon>
        <taxon>Agaricomycetes</taxon>
        <taxon>Agaricomycetidae</taxon>
        <taxon>Boletales</taxon>
        <taxon>Suillineae</taxon>
        <taxon>Suillaceae</taxon>
        <taxon>Suillus</taxon>
    </lineage>
</organism>
<evidence type="ECO:0000313" key="2">
    <source>
        <dbReference type="Proteomes" id="UP000823399"/>
    </source>
</evidence>
<dbReference type="Gene3D" id="3.40.50.300">
    <property type="entry name" value="P-loop containing nucleotide triphosphate hydrolases"/>
    <property type="match status" value="1"/>
</dbReference>
<dbReference type="Proteomes" id="UP000823399">
    <property type="component" value="Unassembled WGS sequence"/>
</dbReference>
<dbReference type="AlphaFoldDB" id="A0A9P7F9Z3"/>
<dbReference type="SUPFAM" id="SSF52540">
    <property type="entry name" value="P-loop containing nucleoside triphosphate hydrolases"/>
    <property type="match status" value="1"/>
</dbReference>